<dbReference type="GO" id="GO:0000155">
    <property type="term" value="F:phosphorelay sensor kinase activity"/>
    <property type="evidence" value="ECO:0007669"/>
    <property type="project" value="InterPro"/>
</dbReference>
<feature type="domain" description="PAS" evidence="22">
    <location>
        <begin position="151"/>
        <end position="223"/>
    </location>
</feature>
<protein>
    <recommendedName>
        <fullName evidence="15">Circadian input-output histidine kinase CikA</fullName>
        <ecNumber evidence="4">2.7.13.3</ecNumber>
    </recommendedName>
</protein>
<dbReference type="SUPFAM" id="SSF52172">
    <property type="entry name" value="CheY-like"/>
    <property type="match status" value="2"/>
</dbReference>
<evidence type="ECO:0000256" key="9">
    <source>
        <dbReference type="ARBA" id="ARBA00022741"/>
    </source>
</evidence>
<name>K9WDT8_9CYAN</name>
<feature type="transmembrane region" description="Helical" evidence="19">
    <location>
        <begin position="95"/>
        <end position="115"/>
    </location>
</feature>
<evidence type="ECO:0000256" key="17">
    <source>
        <dbReference type="PROSITE-ProRule" id="PRU00169"/>
    </source>
</evidence>
<dbReference type="Pfam" id="PF00512">
    <property type="entry name" value="HisKA"/>
    <property type="match status" value="1"/>
</dbReference>
<dbReference type="PROSITE" id="PS50109">
    <property type="entry name" value="HIS_KIN"/>
    <property type="match status" value="1"/>
</dbReference>
<feature type="modified residue" description="Phosphohistidine" evidence="16">
    <location>
        <position position="1331"/>
    </location>
</feature>
<dbReference type="CDD" id="cd00082">
    <property type="entry name" value="HisKA"/>
    <property type="match status" value="1"/>
</dbReference>
<dbReference type="SMART" id="SM00091">
    <property type="entry name" value="PAS"/>
    <property type="match status" value="4"/>
</dbReference>
<dbReference type="Gene3D" id="3.30.450.20">
    <property type="entry name" value="PAS domain"/>
    <property type="match status" value="4"/>
</dbReference>
<keyword evidence="13" id="KW-0902">Two-component regulatory system</keyword>
<dbReference type="NCBIfam" id="TIGR00229">
    <property type="entry name" value="sensory_box"/>
    <property type="match status" value="4"/>
</dbReference>
<dbReference type="Proteomes" id="UP000010471">
    <property type="component" value="Chromosome"/>
</dbReference>
<dbReference type="InterPro" id="IPR035965">
    <property type="entry name" value="PAS-like_dom_sf"/>
</dbReference>
<keyword evidence="11" id="KW-0067">ATP-binding</keyword>
<dbReference type="Pfam" id="PF25487">
    <property type="entry name" value="ETR1_N"/>
    <property type="match status" value="1"/>
</dbReference>
<dbReference type="Pfam" id="PF02518">
    <property type="entry name" value="HATPase_c"/>
    <property type="match status" value="1"/>
</dbReference>
<evidence type="ECO:0000256" key="13">
    <source>
        <dbReference type="ARBA" id="ARBA00023012"/>
    </source>
</evidence>
<dbReference type="Pfam" id="PF08448">
    <property type="entry name" value="PAS_4"/>
    <property type="match status" value="2"/>
</dbReference>
<comment type="catalytic activity">
    <reaction evidence="1">
        <text>ATP + protein L-histidine = ADP + protein N-phospho-L-histidine.</text>
        <dbReference type="EC" id="2.7.13.3"/>
    </reaction>
</comment>
<evidence type="ECO:0000256" key="6">
    <source>
        <dbReference type="ARBA" id="ARBA00022553"/>
    </source>
</evidence>
<dbReference type="PROSITE" id="PS50110">
    <property type="entry name" value="RESPONSE_REGULATORY"/>
    <property type="match status" value="2"/>
</dbReference>
<feature type="modified residue" description="4-aspartylphosphate" evidence="17">
    <location>
        <position position="1181"/>
    </location>
</feature>
<sequence>MLALLANLLLERFIPHGHCYLWKPGLVGLHLVSDVLIALAYYSIPLTLLHFVRKRHDLPFSWIFQLFGAFIIACGTTHIMEVWTLWHPHYWLSGLIKAMTAVVSVSTAVLLVPLIPKALALPSPAQLEAANRHLETEIREHAATTTQLKQALQRLTFHVENSPLAVIELNHDFRVQRWSKQAEKLFGWQAEEVLNHCLDEGQFVFEEDLPQVQQDMSHLLNGNVPHIVGQNRNYTKDGSVIYCQWYNSALWDCSGKLVSILSLALDVTERTRAEQALKESETRYRTLVETSPDAISVCELNGKLLFCNRQVALLHGYESETEILGRFACELIAPEKRSIAALCLEKVLQHGSIRDVEYTMIRKDGSRFPAEVSASLIRDAQGQPQAIIGLVRDITDRKFAEDSLKKGKEDLEVQVEQRTAQLRLVNDHLLVEIQERALAEEALRKSEARLNQALCAAQMGAWDWDMMSDRMTWSEGTETLFGLMPGALAGSYDACLDYLHPDDRPTVLQALRRTVETGTDYDVEARLIDPNGSTRWVASKGALIRNSNGTAVRMTGTLMDITKRKQIELALERERQQLRQIIACAPIAMAMFDTQMRYLAYSQTWITEQGLERQSILGCSHYDIFPDIPECWRSEHQRALQGEVISVSEDVWKRSDGTKVYLRWAIHPWYLPEGEVGGIVIATDRINELVEAREAALEAARLKSQFLANMSHEIRTPMNGVLGMAGLLLQTPLTPQQLEYASTIRSSAEHLLTVINDILDFSKLEAGEMQLESIDFELDSCIESVVDVLAAQAHEKGLELAMWISSDVPKMLKGDPNRLRQILLNLVGNAVKFTDVGQVLVKVSVSRERGTQTDISETQLPITHYPFPSYLRFEVTDTGIGISAKDQEKLFQSFSQVDASTTRQYGGTGLGLVICKQLVELMGGEIGVESALNQGSKFWFTASFDSPTVGEAAACPLVLHKLKLLVVSAQTTTRQALCAALHRSIRLNDSAVPAGWLSDSWEMQVDEAVDTLTTLNALRLSVAQGNPYHLAILDLQLPKPQGAILVPMIRCDPTLAQTKLIVMTTSDRLDTVQELEGMDISGYLIKPVRASRLLDCLVSAFAPQEPENQSRVSCEPKEATAQNPKPAKSALKILLVEDHEVNQMVTLNQLAMLGFEADCVGNGEEAIAQLTQQNYDLVLMDCQMPILDGYDTTQEIRRREGSERHTTIIALTAHALPNDRQKCIDAGMDDYLSKPIAQEALGAMIERWTKHTVKPTVADTNSEITHNPQLSTLSLDEIPLDLERLKAISRGKVTFQQQLVQAFIKNAQPGLEQIRLAIPVKDFEIIMQQAHRLKGASANVGVRLMPEVAAQLEQQARKENLTGATEKLEALESQLDRVKAFVEKGWMESAMG</sequence>
<evidence type="ECO:0000256" key="15">
    <source>
        <dbReference type="ARBA" id="ARBA00074306"/>
    </source>
</evidence>
<keyword evidence="12 19" id="KW-1133">Transmembrane helix</keyword>
<dbReference type="CDD" id="cd00088">
    <property type="entry name" value="HPT"/>
    <property type="match status" value="1"/>
</dbReference>
<dbReference type="InterPro" id="IPR004358">
    <property type="entry name" value="Sig_transdc_His_kin-like_C"/>
</dbReference>
<evidence type="ECO:0000256" key="8">
    <source>
        <dbReference type="ARBA" id="ARBA00022692"/>
    </source>
</evidence>
<dbReference type="PRINTS" id="PR00344">
    <property type="entry name" value="BCTRLSENSOR"/>
</dbReference>
<dbReference type="PROSITE" id="PS50894">
    <property type="entry name" value="HPT"/>
    <property type="match status" value="1"/>
</dbReference>
<dbReference type="InterPro" id="IPR003594">
    <property type="entry name" value="HATPase_dom"/>
</dbReference>
<dbReference type="Pfam" id="PF13426">
    <property type="entry name" value="PAS_9"/>
    <property type="match status" value="1"/>
</dbReference>
<dbReference type="KEGG" id="mic:Mic7113_2151"/>
<gene>
    <name evidence="25" type="ORF">Mic7113_2151</name>
</gene>
<evidence type="ECO:0000256" key="11">
    <source>
        <dbReference type="ARBA" id="ARBA00022840"/>
    </source>
</evidence>
<dbReference type="CDD" id="cd00130">
    <property type="entry name" value="PAS"/>
    <property type="match status" value="3"/>
</dbReference>
<dbReference type="Pfam" id="PF01627">
    <property type="entry name" value="Hpt"/>
    <property type="match status" value="1"/>
</dbReference>
<dbReference type="InterPro" id="IPR013656">
    <property type="entry name" value="PAS_4"/>
</dbReference>
<evidence type="ECO:0000256" key="19">
    <source>
        <dbReference type="SAM" id="Phobius"/>
    </source>
</evidence>
<dbReference type="eggNOG" id="COG2202">
    <property type="taxonomic scope" value="Bacteria"/>
</dbReference>
<feature type="domain" description="HPt" evidence="24">
    <location>
        <begin position="1292"/>
        <end position="1385"/>
    </location>
</feature>
<dbReference type="PANTHER" id="PTHR45339:SF1">
    <property type="entry name" value="HYBRID SIGNAL TRANSDUCTION HISTIDINE KINASE J"/>
    <property type="match status" value="1"/>
</dbReference>
<dbReference type="Gene3D" id="3.40.50.2300">
    <property type="match status" value="2"/>
</dbReference>
<comment type="subcellular location">
    <subcellularLocation>
        <location evidence="2">Cell membrane</location>
        <topology evidence="2">Multi-pass membrane protein</topology>
    </subcellularLocation>
</comment>
<dbReference type="Pfam" id="PF00072">
    <property type="entry name" value="Response_reg"/>
    <property type="match status" value="2"/>
</dbReference>
<comment type="similarity">
    <text evidence="3">In the N-terminal section; belongs to the phytochrome family.</text>
</comment>
<dbReference type="eggNOG" id="COG2205">
    <property type="taxonomic scope" value="Bacteria"/>
</dbReference>
<feature type="domain" description="Response regulatory" evidence="21">
    <location>
        <begin position="1132"/>
        <end position="1249"/>
    </location>
</feature>
<feature type="domain" description="PAC" evidence="23">
    <location>
        <begin position="227"/>
        <end position="279"/>
    </location>
</feature>
<keyword evidence="6 17" id="KW-0597">Phosphoprotein</keyword>
<dbReference type="Gene3D" id="1.10.287.130">
    <property type="match status" value="1"/>
</dbReference>
<feature type="transmembrane region" description="Helical" evidence="19">
    <location>
        <begin position="20"/>
        <end position="42"/>
    </location>
</feature>
<keyword evidence="8 19" id="KW-0812">Transmembrane</keyword>
<feature type="domain" description="PAS" evidence="22">
    <location>
        <begin position="446"/>
        <end position="518"/>
    </location>
</feature>
<accession>K9WDT8</accession>
<evidence type="ECO:0000256" key="4">
    <source>
        <dbReference type="ARBA" id="ARBA00012438"/>
    </source>
</evidence>
<dbReference type="PATRIC" id="fig|1173027.3.peg.2349"/>
<dbReference type="HOGENOM" id="CLU_000445_104_15_3"/>
<dbReference type="EC" id="2.7.13.3" evidence="4"/>
<evidence type="ECO:0000259" key="24">
    <source>
        <dbReference type="PROSITE" id="PS50894"/>
    </source>
</evidence>
<keyword evidence="14 19" id="KW-0472">Membrane</keyword>
<dbReference type="InterPro" id="IPR008207">
    <property type="entry name" value="Sig_transdc_His_kin_Hpt_dom"/>
</dbReference>
<dbReference type="PROSITE" id="PS50113">
    <property type="entry name" value="PAC"/>
    <property type="match status" value="3"/>
</dbReference>
<feature type="domain" description="Histidine kinase" evidence="20">
    <location>
        <begin position="709"/>
        <end position="946"/>
    </location>
</feature>
<evidence type="ECO:0000256" key="10">
    <source>
        <dbReference type="ARBA" id="ARBA00022777"/>
    </source>
</evidence>
<dbReference type="InterPro" id="IPR011006">
    <property type="entry name" value="CheY-like_superfamily"/>
</dbReference>
<dbReference type="InterPro" id="IPR000700">
    <property type="entry name" value="PAS-assoc_C"/>
</dbReference>
<feature type="domain" description="PAS" evidence="22">
    <location>
        <begin position="280"/>
        <end position="351"/>
    </location>
</feature>
<reference evidence="25 26" key="1">
    <citation type="submission" date="2012-06" db="EMBL/GenBank/DDBJ databases">
        <title>Finished chromosome of genome of Microcoleus sp. PCC 7113.</title>
        <authorList>
            <consortium name="US DOE Joint Genome Institute"/>
            <person name="Gugger M."/>
            <person name="Coursin T."/>
            <person name="Rippka R."/>
            <person name="Tandeau De Marsac N."/>
            <person name="Huntemann M."/>
            <person name="Wei C.-L."/>
            <person name="Han J."/>
            <person name="Detter J.C."/>
            <person name="Han C."/>
            <person name="Tapia R."/>
            <person name="Chen A."/>
            <person name="Kyrpides N."/>
            <person name="Mavromatis K."/>
            <person name="Markowitz V."/>
            <person name="Szeto E."/>
            <person name="Ivanova N."/>
            <person name="Pagani I."/>
            <person name="Pati A."/>
            <person name="Goodwin L."/>
            <person name="Nordberg H.P."/>
            <person name="Cantor M.N."/>
            <person name="Hua S.X."/>
            <person name="Woyke T."/>
            <person name="Kerfeld C.A."/>
        </authorList>
    </citation>
    <scope>NUCLEOTIDE SEQUENCE [LARGE SCALE GENOMIC DNA]</scope>
    <source>
        <strain evidence="25 26">PCC 7113</strain>
    </source>
</reference>
<keyword evidence="10" id="KW-0418">Kinase</keyword>
<dbReference type="CDD" id="cd17546">
    <property type="entry name" value="REC_hyHK_CKI1_RcsC-like"/>
    <property type="match status" value="1"/>
</dbReference>
<feature type="domain" description="Response regulatory" evidence="21">
    <location>
        <begin position="963"/>
        <end position="1101"/>
    </location>
</feature>
<dbReference type="Pfam" id="PF08447">
    <property type="entry name" value="PAS_3"/>
    <property type="match status" value="1"/>
</dbReference>
<feature type="modified residue" description="4-aspartylphosphate" evidence="17">
    <location>
        <position position="1034"/>
    </location>
</feature>
<dbReference type="SMART" id="SM00086">
    <property type="entry name" value="PAC"/>
    <property type="match status" value="4"/>
</dbReference>
<dbReference type="SMART" id="SM00388">
    <property type="entry name" value="HisKA"/>
    <property type="match status" value="1"/>
</dbReference>
<dbReference type="eggNOG" id="COG2198">
    <property type="taxonomic scope" value="Bacteria"/>
</dbReference>
<dbReference type="InterPro" id="IPR058544">
    <property type="entry name" value="ETR1_N"/>
</dbReference>
<dbReference type="InterPro" id="IPR036097">
    <property type="entry name" value="HisK_dim/P_sf"/>
</dbReference>
<keyword evidence="7" id="KW-0808">Transferase</keyword>
<evidence type="ECO:0000256" key="16">
    <source>
        <dbReference type="PROSITE-ProRule" id="PRU00110"/>
    </source>
</evidence>
<dbReference type="EMBL" id="CP003630">
    <property type="protein sequence ID" value="AFZ17966.1"/>
    <property type="molecule type" value="Genomic_DNA"/>
</dbReference>
<keyword evidence="26" id="KW-1185">Reference proteome</keyword>
<dbReference type="GO" id="GO:0005886">
    <property type="term" value="C:plasma membrane"/>
    <property type="evidence" value="ECO:0007669"/>
    <property type="project" value="UniProtKB-SubCell"/>
</dbReference>
<dbReference type="eggNOG" id="COG0784">
    <property type="taxonomic scope" value="Bacteria"/>
</dbReference>
<dbReference type="PANTHER" id="PTHR45339">
    <property type="entry name" value="HYBRID SIGNAL TRANSDUCTION HISTIDINE KINASE J"/>
    <property type="match status" value="1"/>
</dbReference>
<keyword evidence="18" id="KW-0175">Coiled coil</keyword>
<keyword evidence="9" id="KW-0547">Nucleotide-binding</keyword>
<evidence type="ECO:0000256" key="3">
    <source>
        <dbReference type="ARBA" id="ARBA00006402"/>
    </source>
</evidence>
<evidence type="ECO:0000256" key="12">
    <source>
        <dbReference type="ARBA" id="ARBA00022989"/>
    </source>
</evidence>
<dbReference type="InterPro" id="IPR036890">
    <property type="entry name" value="HATPase_C_sf"/>
</dbReference>
<dbReference type="SUPFAM" id="SSF47226">
    <property type="entry name" value="Histidine-containing phosphotransfer domain, HPT domain"/>
    <property type="match status" value="1"/>
</dbReference>
<dbReference type="InterPro" id="IPR003661">
    <property type="entry name" value="HisK_dim/P_dom"/>
</dbReference>
<feature type="transmembrane region" description="Helical" evidence="19">
    <location>
        <begin position="62"/>
        <end position="83"/>
    </location>
</feature>
<dbReference type="InterPro" id="IPR001789">
    <property type="entry name" value="Sig_transdc_resp-reg_receiver"/>
</dbReference>
<evidence type="ECO:0000256" key="7">
    <source>
        <dbReference type="ARBA" id="ARBA00022679"/>
    </source>
</evidence>
<dbReference type="STRING" id="1173027.Mic7113_2151"/>
<evidence type="ECO:0000256" key="14">
    <source>
        <dbReference type="ARBA" id="ARBA00023136"/>
    </source>
</evidence>
<feature type="domain" description="PAC" evidence="23">
    <location>
        <begin position="354"/>
        <end position="406"/>
    </location>
</feature>
<dbReference type="SMART" id="SM00387">
    <property type="entry name" value="HATPase_c"/>
    <property type="match status" value="1"/>
</dbReference>
<dbReference type="SUPFAM" id="SSF47384">
    <property type="entry name" value="Homodimeric domain of signal transducing histidine kinase"/>
    <property type="match status" value="1"/>
</dbReference>
<dbReference type="Gene3D" id="3.30.565.10">
    <property type="entry name" value="Histidine kinase-like ATPase, C-terminal domain"/>
    <property type="match status" value="1"/>
</dbReference>
<dbReference type="InterPro" id="IPR001610">
    <property type="entry name" value="PAC"/>
</dbReference>
<dbReference type="CDD" id="cd16922">
    <property type="entry name" value="HATPase_EvgS-ArcB-TorS-like"/>
    <property type="match status" value="1"/>
</dbReference>
<evidence type="ECO:0000313" key="26">
    <source>
        <dbReference type="Proteomes" id="UP000010471"/>
    </source>
</evidence>
<evidence type="ECO:0000256" key="18">
    <source>
        <dbReference type="SAM" id="Coils"/>
    </source>
</evidence>
<dbReference type="InterPro" id="IPR036641">
    <property type="entry name" value="HPT_dom_sf"/>
</dbReference>
<dbReference type="Gene3D" id="2.10.70.100">
    <property type="match status" value="1"/>
</dbReference>
<dbReference type="InterPro" id="IPR005467">
    <property type="entry name" value="His_kinase_dom"/>
</dbReference>
<proteinExistence type="inferred from homology"/>
<evidence type="ECO:0000256" key="1">
    <source>
        <dbReference type="ARBA" id="ARBA00000085"/>
    </source>
</evidence>
<dbReference type="PROSITE" id="PS50112">
    <property type="entry name" value="PAS"/>
    <property type="match status" value="3"/>
</dbReference>
<dbReference type="Gene3D" id="1.20.120.160">
    <property type="entry name" value="HPT domain"/>
    <property type="match status" value="1"/>
</dbReference>
<evidence type="ECO:0000256" key="5">
    <source>
        <dbReference type="ARBA" id="ARBA00022475"/>
    </source>
</evidence>
<organism evidence="25 26">
    <name type="scientific">Allocoleopsis franciscana PCC 7113</name>
    <dbReference type="NCBI Taxonomy" id="1173027"/>
    <lineage>
        <taxon>Bacteria</taxon>
        <taxon>Bacillati</taxon>
        <taxon>Cyanobacteriota</taxon>
        <taxon>Cyanophyceae</taxon>
        <taxon>Coleofasciculales</taxon>
        <taxon>Coleofasciculaceae</taxon>
        <taxon>Allocoleopsis</taxon>
        <taxon>Allocoleopsis franciscana</taxon>
    </lineage>
</organism>
<dbReference type="FunFam" id="3.30.565.10:FF:000010">
    <property type="entry name" value="Sensor histidine kinase RcsC"/>
    <property type="match status" value="1"/>
</dbReference>
<dbReference type="SUPFAM" id="SSF55785">
    <property type="entry name" value="PYP-like sensor domain (PAS domain)"/>
    <property type="match status" value="4"/>
</dbReference>
<dbReference type="SMART" id="SM00073">
    <property type="entry name" value="HPT"/>
    <property type="match status" value="1"/>
</dbReference>
<evidence type="ECO:0000256" key="2">
    <source>
        <dbReference type="ARBA" id="ARBA00004651"/>
    </source>
</evidence>
<dbReference type="InterPro" id="IPR000014">
    <property type="entry name" value="PAS"/>
</dbReference>
<evidence type="ECO:0000313" key="25">
    <source>
        <dbReference type="EMBL" id="AFZ17966.1"/>
    </source>
</evidence>
<dbReference type="SMART" id="SM00448">
    <property type="entry name" value="REC"/>
    <property type="match status" value="2"/>
</dbReference>
<dbReference type="GO" id="GO:0005524">
    <property type="term" value="F:ATP binding"/>
    <property type="evidence" value="ECO:0007669"/>
    <property type="project" value="UniProtKB-KW"/>
</dbReference>
<feature type="domain" description="PAC" evidence="23">
    <location>
        <begin position="521"/>
        <end position="573"/>
    </location>
</feature>
<dbReference type="SUPFAM" id="SSF55874">
    <property type="entry name" value="ATPase domain of HSP90 chaperone/DNA topoisomerase II/histidine kinase"/>
    <property type="match status" value="1"/>
</dbReference>
<dbReference type="OrthoDB" id="5389090at2"/>
<feature type="coiled-coil region" evidence="18">
    <location>
        <begin position="1354"/>
        <end position="1381"/>
    </location>
</feature>
<evidence type="ECO:0000259" key="21">
    <source>
        <dbReference type="PROSITE" id="PS50110"/>
    </source>
</evidence>
<dbReference type="InterPro" id="IPR013655">
    <property type="entry name" value="PAS_fold_3"/>
</dbReference>
<dbReference type="FunFam" id="1.10.287.130:FF:000003">
    <property type="entry name" value="Histidine kinase"/>
    <property type="match status" value="1"/>
</dbReference>
<evidence type="ECO:0000259" key="22">
    <source>
        <dbReference type="PROSITE" id="PS50112"/>
    </source>
</evidence>
<evidence type="ECO:0000259" key="20">
    <source>
        <dbReference type="PROSITE" id="PS50109"/>
    </source>
</evidence>
<evidence type="ECO:0000259" key="23">
    <source>
        <dbReference type="PROSITE" id="PS50113"/>
    </source>
</evidence>
<dbReference type="RefSeq" id="WP_015182118.1">
    <property type="nucleotide sequence ID" value="NC_019738.1"/>
</dbReference>
<keyword evidence="5" id="KW-1003">Cell membrane</keyword>